<evidence type="ECO:0000256" key="1">
    <source>
        <dbReference type="SAM" id="Phobius"/>
    </source>
</evidence>
<accession>A0ABP5ASY8</accession>
<sequence length="205" mass="22402">MTTTTPTPRRRTPIWAVVLLIVLVGGVAAIAGIALGMLFGPQQTATRSEVVKYVLPQQKVALASLRIEGVERVKKDGEIFGIPVDAADRMKYLIYSFDANVGLDGARVRVDQTGDHTYLASVPAFDFLSHSNIHFEDPIDDDGLLAFLTDEISQSEMTNRILSDENKAEYVTSSIDTLKSQTEAFYGGIVTSVDPDADLTFEFAK</sequence>
<comment type="caution">
    <text evidence="2">The sequence shown here is derived from an EMBL/GenBank/DDBJ whole genome shotgun (WGS) entry which is preliminary data.</text>
</comment>
<keyword evidence="1" id="KW-0472">Membrane</keyword>
<evidence type="ECO:0008006" key="4">
    <source>
        <dbReference type="Google" id="ProtNLM"/>
    </source>
</evidence>
<keyword evidence="3" id="KW-1185">Reference proteome</keyword>
<proteinExistence type="predicted"/>
<gene>
    <name evidence="2" type="ORF">GCM10009775_12890</name>
</gene>
<reference evidence="3" key="1">
    <citation type="journal article" date="2019" name="Int. J. Syst. Evol. Microbiol.">
        <title>The Global Catalogue of Microorganisms (GCM) 10K type strain sequencing project: providing services to taxonomists for standard genome sequencing and annotation.</title>
        <authorList>
            <consortium name="The Broad Institute Genomics Platform"/>
            <consortium name="The Broad Institute Genome Sequencing Center for Infectious Disease"/>
            <person name="Wu L."/>
            <person name="Ma J."/>
        </authorList>
    </citation>
    <scope>NUCLEOTIDE SEQUENCE [LARGE SCALE GENOMIC DNA]</scope>
    <source>
        <strain evidence="3">JCM 14900</strain>
    </source>
</reference>
<organism evidence="2 3">
    <name type="scientific">Microbacterium aoyamense</name>
    <dbReference type="NCBI Taxonomy" id="344166"/>
    <lineage>
        <taxon>Bacteria</taxon>
        <taxon>Bacillati</taxon>
        <taxon>Actinomycetota</taxon>
        <taxon>Actinomycetes</taxon>
        <taxon>Micrococcales</taxon>
        <taxon>Microbacteriaceae</taxon>
        <taxon>Microbacterium</taxon>
    </lineage>
</organism>
<name>A0ABP5ASY8_9MICO</name>
<dbReference type="Proteomes" id="UP001501343">
    <property type="component" value="Unassembled WGS sequence"/>
</dbReference>
<keyword evidence="1" id="KW-1133">Transmembrane helix</keyword>
<protein>
    <recommendedName>
        <fullName evidence="4">DUF4230 domain-containing protein</fullName>
    </recommendedName>
</protein>
<dbReference type="EMBL" id="BAAAOF010000002">
    <property type="protein sequence ID" value="GAA1921853.1"/>
    <property type="molecule type" value="Genomic_DNA"/>
</dbReference>
<evidence type="ECO:0000313" key="3">
    <source>
        <dbReference type="Proteomes" id="UP001501343"/>
    </source>
</evidence>
<feature type="transmembrane region" description="Helical" evidence="1">
    <location>
        <begin position="14"/>
        <end position="39"/>
    </location>
</feature>
<keyword evidence="1" id="KW-0812">Transmembrane</keyword>
<evidence type="ECO:0000313" key="2">
    <source>
        <dbReference type="EMBL" id="GAA1921853.1"/>
    </source>
</evidence>